<dbReference type="InterPro" id="IPR000477">
    <property type="entry name" value="RT_dom"/>
</dbReference>
<evidence type="ECO:0000259" key="1">
    <source>
        <dbReference type="PROSITE" id="PS50878"/>
    </source>
</evidence>
<dbReference type="Proteomes" id="UP001166286">
    <property type="component" value="Unassembled WGS sequence"/>
</dbReference>
<evidence type="ECO:0000313" key="3">
    <source>
        <dbReference type="EMBL" id="KAK0506945.1"/>
    </source>
</evidence>
<dbReference type="GO" id="GO:0004523">
    <property type="term" value="F:RNA-DNA hybrid ribonuclease activity"/>
    <property type="evidence" value="ECO:0007669"/>
    <property type="project" value="InterPro"/>
</dbReference>
<dbReference type="PANTHER" id="PTHR33481:SF1">
    <property type="entry name" value="ENDONUCLEASE_EXONUCLEASE_PHOSPHATASE DOMAIN-CONTAINING PROTEIN-RELATED"/>
    <property type="match status" value="1"/>
</dbReference>
<dbReference type="Gene3D" id="3.30.420.10">
    <property type="entry name" value="Ribonuclease H-like superfamily/Ribonuclease H"/>
    <property type="match status" value="1"/>
</dbReference>
<proteinExistence type="predicted"/>
<dbReference type="Gene3D" id="3.60.10.10">
    <property type="entry name" value="Endonuclease/exonuclease/phosphatase"/>
    <property type="match status" value="1"/>
</dbReference>
<dbReference type="PANTHER" id="PTHR33481">
    <property type="entry name" value="REVERSE TRANSCRIPTASE"/>
    <property type="match status" value="1"/>
</dbReference>
<dbReference type="SUPFAM" id="SSF53098">
    <property type="entry name" value="Ribonuclease H-like"/>
    <property type="match status" value="1"/>
</dbReference>
<dbReference type="PROSITE" id="PS50878">
    <property type="entry name" value="RT_POL"/>
    <property type="match status" value="1"/>
</dbReference>
<dbReference type="SUPFAM" id="SSF56672">
    <property type="entry name" value="DNA/RNA polymerases"/>
    <property type="match status" value="1"/>
</dbReference>
<dbReference type="InterPro" id="IPR036691">
    <property type="entry name" value="Endo/exonu/phosph_ase_sf"/>
</dbReference>
<dbReference type="EMBL" id="JAFEKC020000026">
    <property type="protein sequence ID" value="KAK0506945.1"/>
    <property type="molecule type" value="Genomic_DNA"/>
</dbReference>
<dbReference type="InterPro" id="IPR012337">
    <property type="entry name" value="RNaseH-like_sf"/>
</dbReference>
<keyword evidence="4" id="KW-1185">Reference proteome</keyword>
<evidence type="ECO:0008006" key="5">
    <source>
        <dbReference type="Google" id="ProtNLM"/>
    </source>
</evidence>
<organism evidence="3 4">
    <name type="scientific">Cladonia borealis</name>
    <dbReference type="NCBI Taxonomy" id="184061"/>
    <lineage>
        <taxon>Eukaryota</taxon>
        <taxon>Fungi</taxon>
        <taxon>Dikarya</taxon>
        <taxon>Ascomycota</taxon>
        <taxon>Pezizomycotina</taxon>
        <taxon>Lecanoromycetes</taxon>
        <taxon>OSLEUM clade</taxon>
        <taxon>Lecanoromycetidae</taxon>
        <taxon>Lecanorales</taxon>
        <taxon>Lecanorineae</taxon>
        <taxon>Cladoniaceae</taxon>
        <taxon>Cladonia</taxon>
    </lineage>
</organism>
<dbReference type="CDD" id="cd01650">
    <property type="entry name" value="RT_nLTR_like"/>
    <property type="match status" value="1"/>
</dbReference>
<sequence>MPDTRYFHILQHNMRKSYDTAAITLREENALGYDIIAVQEPWSNPFQATTHNPQKQGYNLIWPSNETPEETGQKPVRVCTYIHKRIHPGSIQITNHSPTFQTIRIRFKHAGGHRRIAIHNAYIAPPTAADEVCSGRRTLDLIDKALEENAEHEQILLGDFNAWHTDWFGRDVAPTGLARQLKEITEQRGLNLILEPGTVTRPPNIDALDDREGTTIDLVWGTQQVVEQVVHCDTAPELQNGSDHYPIHTSIAFQPEPAEFREEWKYKEADWEAFQVALEGRMMRIDTIHTQAQIDFLAEDITQAIQHALNLAIPKLRRSPKMRPGWSEECSEVIRNVRKAEKRYRASGDPRDLEEYKALENLKKRTLRQALSDDHREKVSKTETIEDLWKLNKWVRNRGAIRTAFMPEIRDREGTLQKENEEKARALQQKLFPTPAPADLSDIPEQPPEFPSPLPFPDITEHEVQEAFRSSRGDKAPGSDNIQFKVLKMAAPIIGPLLTQIYNASLRLQYWPACWKEAKVIVIRKPGKKDYCDPKSYRPISLLNTLSKNMEFILAKRISAIAELHHLLPITHCGGRKSSSTEHAIHLLLEQIHAGWKNNKVSSLLLLDVSGAFDNVNHQRLLWNIRELGYSESLVGWIASFLTGRTGRTCFNEGLMQPFDIRSGIPQGSPLSPILWLLYNYKALQVAGDEALVTGYIDDTCILVTGDTALENSAKLSQIHERMVDWAKKHGAVFAPQKYELLHFFRQLRKASEEEKAATVQIQAGGLTQEVSPSPSARYLGVWLDSGLTGEAHLKQAITKANQQKEALRSIAGPGWGVPIPEMVKLYKATILPRLLYGCSTWAAVHKGFGYKTVYQKMLRALQKCQRSSLAAVSGAFRTVAGAALDVELHVEPIWQRLAKTIYSTVSRIQSSPVYERIQQLRAVGRPVRTAKGKQLWQSPLQRCEAAIRKRLKSPNGEPKPPIERNTPFSVYPWWQPPRTVMAATKEGAIELHHQRWKEIESDLDDWTVVYCDGSERDGHVGTAAKMMHPGREQISFYMGDSNISAIYGAELYGIGSALWLAIQHSPPGRKTVVFTDNQSAVKTLRNPNNRSGQQYVLNIIRHLNTLREAGSQVWIQWVPGHEGIEGNELVDELAKGATHPSTPRPPDLVQLRTSVKRGIRAQLKETWAEDWKTATVGRKLFDLVETPHPDTLSLYRNTPRAFTTTIVRARTQAIGLKGYLGAIRCAPTRECDCGMGIETVKHLVLSCTRHQELRRRIWGPDGPIDLREELTNTQKAIKIAVFLLRSGTLGQQGRANKSAVEVLRQF</sequence>
<dbReference type="InterPro" id="IPR002156">
    <property type="entry name" value="RNaseH_domain"/>
</dbReference>
<dbReference type="Pfam" id="PF14529">
    <property type="entry name" value="Exo_endo_phos_2"/>
    <property type="match status" value="1"/>
</dbReference>
<dbReference type="InterPro" id="IPR043502">
    <property type="entry name" value="DNA/RNA_pol_sf"/>
</dbReference>
<feature type="domain" description="RNase H type-1" evidence="2">
    <location>
        <begin position="1004"/>
        <end position="1140"/>
    </location>
</feature>
<dbReference type="CDD" id="cd09276">
    <property type="entry name" value="Rnase_HI_RT_non_LTR"/>
    <property type="match status" value="1"/>
</dbReference>
<dbReference type="Pfam" id="PF00075">
    <property type="entry name" value="RNase_H"/>
    <property type="match status" value="1"/>
</dbReference>
<dbReference type="Pfam" id="PF00078">
    <property type="entry name" value="RVT_1"/>
    <property type="match status" value="1"/>
</dbReference>
<dbReference type="GO" id="GO:0003676">
    <property type="term" value="F:nucleic acid binding"/>
    <property type="evidence" value="ECO:0007669"/>
    <property type="project" value="InterPro"/>
</dbReference>
<dbReference type="InterPro" id="IPR036397">
    <property type="entry name" value="RNaseH_sf"/>
</dbReference>
<reference evidence="3" key="1">
    <citation type="submission" date="2023-03" db="EMBL/GenBank/DDBJ databases">
        <title>Complete genome of Cladonia borealis.</title>
        <authorList>
            <person name="Park H."/>
        </authorList>
    </citation>
    <scope>NUCLEOTIDE SEQUENCE</scope>
    <source>
        <strain evidence="3">ANT050790</strain>
    </source>
</reference>
<dbReference type="PROSITE" id="PS50879">
    <property type="entry name" value="RNASE_H_1"/>
    <property type="match status" value="1"/>
</dbReference>
<protein>
    <recommendedName>
        <fullName evidence="5">Reverse transcriptase</fullName>
    </recommendedName>
</protein>
<accession>A0AA39QRX9</accession>
<name>A0AA39QRX9_9LECA</name>
<evidence type="ECO:0000259" key="2">
    <source>
        <dbReference type="PROSITE" id="PS50879"/>
    </source>
</evidence>
<evidence type="ECO:0000313" key="4">
    <source>
        <dbReference type="Proteomes" id="UP001166286"/>
    </source>
</evidence>
<dbReference type="InterPro" id="IPR005135">
    <property type="entry name" value="Endo/exonuclease/phosphatase"/>
</dbReference>
<gene>
    <name evidence="3" type="ORF">JMJ35_010645</name>
</gene>
<comment type="caution">
    <text evidence="3">The sequence shown here is derived from an EMBL/GenBank/DDBJ whole genome shotgun (WGS) entry which is preliminary data.</text>
</comment>
<feature type="domain" description="Reverse transcriptase" evidence="1">
    <location>
        <begin position="504"/>
        <end position="784"/>
    </location>
</feature>
<dbReference type="SUPFAM" id="SSF56219">
    <property type="entry name" value="DNase I-like"/>
    <property type="match status" value="1"/>
</dbReference>